<dbReference type="InterPro" id="IPR000551">
    <property type="entry name" value="MerR-type_HTH_dom"/>
</dbReference>
<name>A0ABV1BY87_9FIRM</name>
<dbReference type="PROSITE" id="PS50937">
    <property type="entry name" value="HTH_MERR_2"/>
    <property type="match status" value="1"/>
</dbReference>
<comment type="caution">
    <text evidence="4">The sequence shown here is derived from an EMBL/GenBank/DDBJ whole genome shotgun (WGS) entry which is preliminary data.</text>
</comment>
<dbReference type="Proteomes" id="UP001442364">
    <property type="component" value="Unassembled WGS sequence"/>
</dbReference>
<evidence type="ECO:0000256" key="1">
    <source>
        <dbReference type="ARBA" id="ARBA00023125"/>
    </source>
</evidence>
<feature type="domain" description="HTH merR-type" evidence="3">
    <location>
        <begin position="1"/>
        <end position="69"/>
    </location>
</feature>
<organism evidence="4 5">
    <name type="scientific">[Lactobacillus] rogosae</name>
    <dbReference type="NCBI Taxonomy" id="706562"/>
    <lineage>
        <taxon>Bacteria</taxon>
        <taxon>Bacillati</taxon>
        <taxon>Bacillota</taxon>
        <taxon>Clostridia</taxon>
        <taxon>Lachnospirales</taxon>
        <taxon>Lachnospiraceae</taxon>
        <taxon>Lachnospira</taxon>
    </lineage>
</organism>
<evidence type="ECO:0000313" key="4">
    <source>
        <dbReference type="EMBL" id="MEQ2379834.1"/>
    </source>
</evidence>
<dbReference type="SMART" id="SM00422">
    <property type="entry name" value="HTH_MERR"/>
    <property type="match status" value="1"/>
</dbReference>
<gene>
    <name evidence="4" type="ORF">WMO14_08065</name>
</gene>
<evidence type="ECO:0000313" key="5">
    <source>
        <dbReference type="Proteomes" id="UP001442364"/>
    </source>
</evidence>
<dbReference type="EMBL" id="JBBMER010000005">
    <property type="protein sequence ID" value="MEQ2379834.1"/>
    <property type="molecule type" value="Genomic_DNA"/>
</dbReference>
<dbReference type="RefSeq" id="WP_022502985.1">
    <property type="nucleotide sequence ID" value="NZ_DAWCMB010000070.1"/>
</dbReference>
<dbReference type="SUPFAM" id="SSF46955">
    <property type="entry name" value="Putative DNA-binding domain"/>
    <property type="match status" value="1"/>
</dbReference>
<dbReference type="PANTHER" id="PTHR30204:SF98">
    <property type="entry name" value="HTH-TYPE TRANSCRIPTIONAL REGULATOR ADHR"/>
    <property type="match status" value="1"/>
</dbReference>
<keyword evidence="5" id="KW-1185">Reference proteome</keyword>
<dbReference type="CDD" id="cd01109">
    <property type="entry name" value="HTH_YyaN"/>
    <property type="match status" value="1"/>
</dbReference>
<evidence type="ECO:0000256" key="2">
    <source>
        <dbReference type="SAM" id="Coils"/>
    </source>
</evidence>
<dbReference type="Pfam" id="PF13411">
    <property type="entry name" value="MerR_1"/>
    <property type="match status" value="1"/>
</dbReference>
<keyword evidence="1" id="KW-0238">DNA-binding</keyword>
<dbReference type="Gene3D" id="1.10.1660.10">
    <property type="match status" value="1"/>
</dbReference>
<accession>A0ABV1BY87</accession>
<reference evidence="4 5" key="1">
    <citation type="submission" date="2024-03" db="EMBL/GenBank/DDBJ databases">
        <title>Human intestinal bacterial collection.</title>
        <authorList>
            <person name="Pauvert C."/>
            <person name="Hitch T.C.A."/>
            <person name="Clavel T."/>
        </authorList>
    </citation>
    <scope>NUCLEOTIDE SEQUENCE [LARGE SCALE GENOMIC DNA]</scope>
    <source>
        <strain evidence="4 5">CLA-AA-H255</strain>
    </source>
</reference>
<protein>
    <submittedName>
        <fullName evidence="4">MerR family transcriptional regulator</fullName>
    </submittedName>
</protein>
<dbReference type="PANTHER" id="PTHR30204">
    <property type="entry name" value="REDOX-CYCLING DRUG-SENSING TRANSCRIPTIONAL ACTIVATOR SOXR"/>
    <property type="match status" value="1"/>
</dbReference>
<dbReference type="InterPro" id="IPR009061">
    <property type="entry name" value="DNA-bd_dom_put_sf"/>
</dbReference>
<keyword evidence="2" id="KW-0175">Coiled coil</keyword>
<sequence>MTIKEVSQKYNISQDTLRYYERVGLIPTVARTSGGIRNYTENDLGWVENAICMRNAGVPIEALIEYVKLYQEGDETFEARRQLLQEQLDALKEQHAQIEATMKRLKYKISRYENAVKTGVLSWDDCPEDINIKHS</sequence>
<feature type="coiled-coil region" evidence="2">
    <location>
        <begin position="74"/>
        <end position="115"/>
    </location>
</feature>
<dbReference type="InterPro" id="IPR047057">
    <property type="entry name" value="MerR_fam"/>
</dbReference>
<proteinExistence type="predicted"/>
<evidence type="ECO:0000259" key="3">
    <source>
        <dbReference type="PROSITE" id="PS50937"/>
    </source>
</evidence>